<evidence type="ECO:0000313" key="3">
    <source>
        <dbReference type="EMBL" id="ABR55103.1"/>
    </source>
</evidence>
<dbReference type="InterPro" id="IPR036974">
    <property type="entry name" value="PUA_sf"/>
</dbReference>
<sequence length="163" mass="18619">MKHRKLEENEKLAVRNAISRYIGKKVEELEYSNFLILKGKAKNVIYVSTEVLKELDKFDDIYSAGINIGELEEISGKEKFLPSLEGVTLVSRDIVKNYAVINQKGESLFLYNRDVFDTSIIEIVGDGKVVIFNENRELLGIGKYDGKIIKNTMDRGWYLRHGG</sequence>
<protein>
    <submittedName>
        <fullName evidence="3">Uncharacterized protein</fullName>
    </submittedName>
</protein>
<dbReference type="KEGG" id="mvn:Mevan_1205"/>
<accession>A6URI1</accession>
<reference evidence="3" key="1">
    <citation type="submission" date="2007-06" db="EMBL/GenBank/DDBJ databases">
        <title>Complete sequence of Methanococcus vannielii SB.</title>
        <authorList>
            <consortium name="US DOE Joint Genome Institute"/>
            <person name="Copeland A."/>
            <person name="Lucas S."/>
            <person name="Lapidus A."/>
            <person name="Barry K."/>
            <person name="Glavina del Rio T."/>
            <person name="Dalin E."/>
            <person name="Tice H."/>
            <person name="Pitluck S."/>
            <person name="Chain P."/>
            <person name="Malfatti S."/>
            <person name="Shin M."/>
            <person name="Vergez L."/>
            <person name="Schmutz J."/>
            <person name="Larimer F."/>
            <person name="Land M."/>
            <person name="Hauser L."/>
            <person name="Kyrpides N."/>
            <person name="Anderson I."/>
            <person name="Sieprawska-Lupa M."/>
            <person name="Whitman W.B."/>
            <person name="Richardson P."/>
        </authorList>
    </citation>
    <scope>NUCLEOTIDE SEQUENCE [LARGE SCALE GENOMIC DNA]</scope>
    <source>
        <strain evidence="3">SB</strain>
    </source>
</reference>
<dbReference type="OrthoDB" id="11794at2157"/>
<dbReference type="Proteomes" id="UP000001107">
    <property type="component" value="Chromosome"/>
</dbReference>
<dbReference type="GeneID" id="5325681"/>
<evidence type="ECO:0000259" key="2">
    <source>
        <dbReference type="Pfam" id="PF17833"/>
    </source>
</evidence>
<dbReference type="InterPro" id="IPR040598">
    <property type="entry name" value="NIP7_N"/>
</dbReference>
<dbReference type="CDD" id="cd21151">
    <property type="entry name" value="PUA_Nip7-like"/>
    <property type="match status" value="1"/>
</dbReference>
<dbReference type="eggNOG" id="arCOG00993">
    <property type="taxonomic scope" value="Archaea"/>
</dbReference>
<dbReference type="STRING" id="406327.Mevan_1205"/>
<dbReference type="RefSeq" id="WP_012066018.1">
    <property type="nucleotide sequence ID" value="NC_009634.1"/>
</dbReference>
<dbReference type="GO" id="GO:0003723">
    <property type="term" value="F:RNA binding"/>
    <property type="evidence" value="ECO:0007669"/>
    <property type="project" value="InterPro"/>
</dbReference>
<evidence type="ECO:0000313" key="4">
    <source>
        <dbReference type="Proteomes" id="UP000001107"/>
    </source>
</evidence>
<feature type="domain" description="UPF0113" evidence="1">
    <location>
        <begin position="98"/>
        <end position="161"/>
    </location>
</feature>
<gene>
    <name evidence="3" type="ordered locus">Mevan_1205</name>
</gene>
<dbReference type="Pfam" id="PF03657">
    <property type="entry name" value="UPF0113"/>
    <property type="match status" value="1"/>
</dbReference>
<name>A6URI1_METVS</name>
<keyword evidence="4" id="KW-1185">Reference proteome</keyword>
<dbReference type="HOGENOM" id="CLU_114385_0_0_2"/>
<dbReference type="AlphaFoldDB" id="A6URI1"/>
<dbReference type="InterPro" id="IPR005155">
    <property type="entry name" value="UPF0113_PUA"/>
</dbReference>
<dbReference type="EMBL" id="CP000742">
    <property type="protein sequence ID" value="ABR55103.1"/>
    <property type="molecule type" value="Genomic_DNA"/>
</dbReference>
<dbReference type="Gene3D" id="2.30.130.10">
    <property type="entry name" value="PUA domain"/>
    <property type="match status" value="1"/>
</dbReference>
<feature type="domain" description="60S ribosome subunit biogenesis protein NIP7 pre-PUA" evidence="2">
    <location>
        <begin position="3"/>
        <end position="84"/>
    </location>
</feature>
<evidence type="ECO:0000259" key="1">
    <source>
        <dbReference type="Pfam" id="PF03657"/>
    </source>
</evidence>
<dbReference type="Pfam" id="PF17833">
    <property type="entry name" value="pre-PUA_NIP7"/>
    <property type="match status" value="1"/>
</dbReference>
<proteinExistence type="predicted"/>
<organism evidence="3 4">
    <name type="scientific">Methanococcus vannielii (strain ATCC 35089 / DSM 1224 / JCM 13029 / OCM 148 / SB)</name>
    <dbReference type="NCBI Taxonomy" id="406327"/>
    <lineage>
        <taxon>Archaea</taxon>
        <taxon>Methanobacteriati</taxon>
        <taxon>Methanobacteriota</taxon>
        <taxon>Methanomada group</taxon>
        <taxon>Methanococci</taxon>
        <taxon>Methanococcales</taxon>
        <taxon>Methanococcaceae</taxon>
        <taxon>Methanococcus</taxon>
    </lineage>
</organism>